<protein>
    <submittedName>
        <fullName evidence="9">Fungal-specific transcription factor domain-containing protein</fullName>
    </submittedName>
</protein>
<gene>
    <name evidence="9" type="ORF">BGW36DRAFT_425250</name>
</gene>
<dbReference type="GO" id="GO:0003677">
    <property type="term" value="F:DNA binding"/>
    <property type="evidence" value="ECO:0007669"/>
    <property type="project" value="UniProtKB-KW"/>
</dbReference>
<keyword evidence="10" id="KW-1185">Reference proteome</keyword>
<dbReference type="Proteomes" id="UP001201262">
    <property type="component" value="Unassembled WGS sequence"/>
</dbReference>
<organism evidence="9 10">
    <name type="scientific">Talaromyces proteolyticus</name>
    <dbReference type="NCBI Taxonomy" id="1131652"/>
    <lineage>
        <taxon>Eukaryota</taxon>
        <taxon>Fungi</taxon>
        <taxon>Dikarya</taxon>
        <taxon>Ascomycota</taxon>
        <taxon>Pezizomycotina</taxon>
        <taxon>Eurotiomycetes</taxon>
        <taxon>Eurotiomycetidae</taxon>
        <taxon>Eurotiales</taxon>
        <taxon>Trichocomaceae</taxon>
        <taxon>Talaromyces</taxon>
        <taxon>Talaromyces sect. Bacilispori</taxon>
    </lineage>
</organism>
<dbReference type="GeneID" id="70250380"/>
<feature type="region of interest" description="Disordered" evidence="7">
    <location>
        <begin position="139"/>
        <end position="173"/>
    </location>
</feature>
<dbReference type="Pfam" id="PF04082">
    <property type="entry name" value="Fungal_trans"/>
    <property type="match status" value="1"/>
</dbReference>
<feature type="compositionally biased region" description="Polar residues" evidence="7">
    <location>
        <begin position="139"/>
        <end position="159"/>
    </location>
</feature>
<evidence type="ECO:0000256" key="6">
    <source>
        <dbReference type="ARBA" id="ARBA00023242"/>
    </source>
</evidence>
<dbReference type="CDD" id="cd00067">
    <property type="entry name" value="GAL4"/>
    <property type="match status" value="1"/>
</dbReference>
<dbReference type="InterPro" id="IPR050613">
    <property type="entry name" value="Sec_Metabolite_Reg"/>
</dbReference>
<dbReference type="CDD" id="cd12148">
    <property type="entry name" value="fungal_TF_MHR"/>
    <property type="match status" value="1"/>
</dbReference>
<evidence type="ECO:0000256" key="3">
    <source>
        <dbReference type="ARBA" id="ARBA00023015"/>
    </source>
</evidence>
<keyword evidence="4" id="KW-0238">DNA-binding</keyword>
<dbReference type="PROSITE" id="PS50048">
    <property type="entry name" value="ZN2_CY6_FUNGAL_2"/>
    <property type="match status" value="1"/>
</dbReference>
<comment type="subcellular location">
    <subcellularLocation>
        <location evidence="1">Nucleus</location>
    </subcellularLocation>
</comment>
<keyword evidence="3" id="KW-0805">Transcription regulation</keyword>
<dbReference type="Gene3D" id="4.10.240.10">
    <property type="entry name" value="Zn(2)-C6 fungal-type DNA-binding domain"/>
    <property type="match status" value="1"/>
</dbReference>
<feature type="compositionally biased region" description="Polar residues" evidence="7">
    <location>
        <begin position="15"/>
        <end position="44"/>
    </location>
</feature>
<keyword evidence="5" id="KW-0804">Transcription</keyword>
<evidence type="ECO:0000256" key="4">
    <source>
        <dbReference type="ARBA" id="ARBA00023125"/>
    </source>
</evidence>
<keyword evidence="2" id="KW-0479">Metal-binding</keyword>
<dbReference type="RefSeq" id="XP_046074131.1">
    <property type="nucleotide sequence ID" value="XM_046220093.1"/>
</dbReference>
<dbReference type="InterPro" id="IPR007219">
    <property type="entry name" value="XnlR_reg_dom"/>
</dbReference>
<feature type="region of interest" description="Disordered" evidence="7">
    <location>
        <begin position="1"/>
        <end position="63"/>
    </location>
</feature>
<accession>A0AAD4KZ00</accession>
<dbReference type="GO" id="GO:0005634">
    <property type="term" value="C:nucleus"/>
    <property type="evidence" value="ECO:0007669"/>
    <property type="project" value="UniProtKB-SubCell"/>
</dbReference>
<dbReference type="AlphaFoldDB" id="A0AAD4KZ00"/>
<evidence type="ECO:0000313" key="9">
    <source>
        <dbReference type="EMBL" id="KAH8700425.1"/>
    </source>
</evidence>
<sequence>MSSSNDSPGGAAAVTPNTTSPDQTSPLPAGTSASSARVQPSNAARSPLGPNAQPTPATDSRLNPRSCVTCRRRKVRCNKREPCSNCVKAGIECIFPGPGRAPRKPRRPPDAELLSRLRRLEGVVESLGGTSTLEQVLSGAKPTQLQTTSPLGGVSTANNLDMDESDPKNFQPKLRGTEELGRLVIDDTKSRYVSNRFWATLGDQIEELQDILDHSSDDEEDFPSPGDSVQSGTRSHDAFIFGYSSLAHSLRNYHPTPTQAFVLWKTYEQHIAPLLTIVHKPSIRNIIIDAATNLDSLDKNTEALAFSVYLAAVISMTPDQCLSELGEERDATISRFRFATEQGMAKANLLNSQNITLLQAAVVFLSCIRRQDDSRFVWTLSAVILRLASGLGLHRDGTHFGLSPFETEMRRRLWWHICILDVRAAEDHGTDPMINDMMYDTRLPLNINDDDISPDSKTSPPEKVECTDMTFALIRCEVTLAYRRLTYIPPGLQSVPSTVEERESLIEKLHQRLNDRYIKHCDMQIPLQWACATIARLIVAKLWLIVHHPLSKPEGRCLSNEARNKILLTSIEVIEFSRLLETNENTTKWSWLFSSYTQWHAVAFVLAELCVRPLCPGVDRAWMAVNSVFKDWERQPTTKKGLLWRPLSRLMKKATDFRKRQLEELRNKYGSTPATMQSQMPPILPTAASGIMNMNPPPPMPGSQQETPSLVSTSSPTFSTPFPNQIELPTSPMAGFSLDLNKGMPDLLNDVLPAYSMVPAIPNVSMPDVMSYDPAPTSNFADALFDPTIPTPASQTGGNAFEMPLNWDQFDDVMRDFQHDLAQGNNQRIIESMQMDFI</sequence>
<feature type="compositionally biased region" description="Low complexity" evidence="7">
    <location>
        <begin position="707"/>
        <end position="717"/>
    </location>
</feature>
<evidence type="ECO:0000313" key="10">
    <source>
        <dbReference type="Proteomes" id="UP001201262"/>
    </source>
</evidence>
<dbReference type="SMART" id="SM00066">
    <property type="entry name" value="GAL4"/>
    <property type="match status" value="1"/>
</dbReference>
<feature type="region of interest" description="Disordered" evidence="7">
    <location>
        <begin position="698"/>
        <end position="717"/>
    </location>
</feature>
<keyword evidence="6" id="KW-0539">Nucleus</keyword>
<dbReference type="EMBL" id="JAJTJA010000004">
    <property type="protein sequence ID" value="KAH8700425.1"/>
    <property type="molecule type" value="Genomic_DNA"/>
</dbReference>
<name>A0AAD4KZ00_9EURO</name>
<dbReference type="Pfam" id="PF00172">
    <property type="entry name" value="Zn_clus"/>
    <property type="match status" value="1"/>
</dbReference>
<dbReference type="GO" id="GO:0008270">
    <property type="term" value="F:zinc ion binding"/>
    <property type="evidence" value="ECO:0007669"/>
    <property type="project" value="InterPro"/>
</dbReference>
<dbReference type="GO" id="GO:0006351">
    <property type="term" value="P:DNA-templated transcription"/>
    <property type="evidence" value="ECO:0007669"/>
    <property type="project" value="InterPro"/>
</dbReference>
<dbReference type="PANTHER" id="PTHR31001:SF50">
    <property type="entry name" value="ZN(II)2CYS6 TRANSCRIPTION FACTOR (EUROFUNG)"/>
    <property type="match status" value="1"/>
</dbReference>
<reference evidence="9" key="1">
    <citation type="submission" date="2021-12" db="EMBL/GenBank/DDBJ databases">
        <title>Convergent genome expansion in fungi linked to evolution of root-endophyte symbiosis.</title>
        <authorList>
            <consortium name="DOE Joint Genome Institute"/>
            <person name="Ke Y.-H."/>
            <person name="Bonito G."/>
            <person name="Liao H.-L."/>
            <person name="Looney B."/>
            <person name="Rojas-Flechas A."/>
            <person name="Nash J."/>
            <person name="Hameed K."/>
            <person name="Schadt C."/>
            <person name="Martin F."/>
            <person name="Crous P.W."/>
            <person name="Miettinen O."/>
            <person name="Magnuson J.K."/>
            <person name="Labbe J."/>
            <person name="Jacobson D."/>
            <person name="Doktycz M.J."/>
            <person name="Veneault-Fourrey C."/>
            <person name="Kuo A."/>
            <person name="Mondo S."/>
            <person name="Calhoun S."/>
            <person name="Riley R."/>
            <person name="Ohm R."/>
            <person name="LaButti K."/>
            <person name="Andreopoulos B."/>
            <person name="Pangilinan J."/>
            <person name="Nolan M."/>
            <person name="Tritt A."/>
            <person name="Clum A."/>
            <person name="Lipzen A."/>
            <person name="Daum C."/>
            <person name="Barry K."/>
            <person name="Grigoriev I.V."/>
            <person name="Vilgalys R."/>
        </authorList>
    </citation>
    <scope>NUCLEOTIDE SEQUENCE</scope>
    <source>
        <strain evidence="9">PMI_201</strain>
    </source>
</reference>
<evidence type="ECO:0000256" key="5">
    <source>
        <dbReference type="ARBA" id="ARBA00023163"/>
    </source>
</evidence>
<evidence type="ECO:0000256" key="7">
    <source>
        <dbReference type="SAM" id="MobiDB-lite"/>
    </source>
</evidence>
<evidence type="ECO:0000259" key="8">
    <source>
        <dbReference type="PROSITE" id="PS50048"/>
    </source>
</evidence>
<dbReference type="GO" id="GO:0000981">
    <property type="term" value="F:DNA-binding transcription factor activity, RNA polymerase II-specific"/>
    <property type="evidence" value="ECO:0007669"/>
    <property type="project" value="InterPro"/>
</dbReference>
<proteinExistence type="predicted"/>
<dbReference type="SMART" id="SM00906">
    <property type="entry name" value="Fungal_trans"/>
    <property type="match status" value="1"/>
</dbReference>
<feature type="compositionally biased region" description="Polar residues" evidence="7">
    <location>
        <begin position="52"/>
        <end position="63"/>
    </location>
</feature>
<feature type="domain" description="Zn(2)-C6 fungal-type" evidence="8">
    <location>
        <begin position="66"/>
        <end position="95"/>
    </location>
</feature>
<dbReference type="SUPFAM" id="SSF57701">
    <property type="entry name" value="Zn2/Cys6 DNA-binding domain"/>
    <property type="match status" value="1"/>
</dbReference>
<dbReference type="PANTHER" id="PTHR31001">
    <property type="entry name" value="UNCHARACTERIZED TRANSCRIPTIONAL REGULATORY PROTEIN"/>
    <property type="match status" value="1"/>
</dbReference>
<dbReference type="PROSITE" id="PS00463">
    <property type="entry name" value="ZN2_CY6_FUNGAL_1"/>
    <property type="match status" value="1"/>
</dbReference>
<evidence type="ECO:0000256" key="2">
    <source>
        <dbReference type="ARBA" id="ARBA00022723"/>
    </source>
</evidence>
<comment type="caution">
    <text evidence="9">The sequence shown here is derived from an EMBL/GenBank/DDBJ whole genome shotgun (WGS) entry which is preliminary data.</text>
</comment>
<dbReference type="InterPro" id="IPR001138">
    <property type="entry name" value="Zn2Cys6_DnaBD"/>
</dbReference>
<evidence type="ECO:0000256" key="1">
    <source>
        <dbReference type="ARBA" id="ARBA00004123"/>
    </source>
</evidence>
<dbReference type="InterPro" id="IPR036864">
    <property type="entry name" value="Zn2-C6_fun-type_DNA-bd_sf"/>
</dbReference>